<dbReference type="RefSeq" id="WP_252821210.1">
    <property type="nucleotide sequence ID" value="NZ_JAMXQS010000008.1"/>
</dbReference>
<dbReference type="GO" id="GO:0009025">
    <property type="term" value="F:tagatose-bisphosphate aldolase activity"/>
    <property type="evidence" value="ECO:0007669"/>
    <property type="project" value="UniProtKB-EC"/>
</dbReference>
<dbReference type="Gene3D" id="3.20.20.70">
    <property type="entry name" value="Aldolase class I"/>
    <property type="match status" value="1"/>
</dbReference>
<dbReference type="InterPro" id="IPR050303">
    <property type="entry name" value="GatZ_KbaZ_carbometab"/>
</dbReference>
<comment type="pathway">
    <text evidence="1">Carbohydrate metabolism.</text>
</comment>
<keyword evidence="2" id="KW-0456">Lyase</keyword>
<organism evidence="2 3">
    <name type="scientific">Mesorhizobium liriopis</name>
    <dbReference type="NCBI Taxonomy" id="2953882"/>
    <lineage>
        <taxon>Bacteria</taxon>
        <taxon>Pseudomonadati</taxon>
        <taxon>Pseudomonadota</taxon>
        <taxon>Alphaproteobacteria</taxon>
        <taxon>Hyphomicrobiales</taxon>
        <taxon>Phyllobacteriaceae</taxon>
        <taxon>Mesorhizobium</taxon>
    </lineage>
</organism>
<evidence type="ECO:0000313" key="2">
    <source>
        <dbReference type="EMBL" id="MCO6051545.1"/>
    </source>
</evidence>
<keyword evidence="3" id="KW-1185">Reference proteome</keyword>
<evidence type="ECO:0000256" key="1">
    <source>
        <dbReference type="ARBA" id="ARBA00005007"/>
    </source>
</evidence>
<gene>
    <name evidence="2" type="ORF">NGM99_17305</name>
</gene>
<dbReference type="Proteomes" id="UP001205906">
    <property type="component" value="Unassembled WGS sequence"/>
</dbReference>
<dbReference type="PIRSF" id="PIRSF009264">
    <property type="entry name" value="TagBP_ald_AgaZ"/>
    <property type="match status" value="1"/>
</dbReference>
<dbReference type="PANTHER" id="PTHR32502:SF2">
    <property type="entry name" value="D-TAGATOSE-1,6-BISPHOSPHATE ALDOLASE SUBUNIT KBAZ"/>
    <property type="match status" value="1"/>
</dbReference>
<dbReference type="Pfam" id="PF08013">
    <property type="entry name" value="GatZ_KbaZ-like"/>
    <property type="match status" value="1"/>
</dbReference>
<dbReference type="NCBIfam" id="TIGR02810">
    <property type="entry name" value="agaZ_gatZ"/>
    <property type="match status" value="1"/>
</dbReference>
<comment type="caution">
    <text evidence="2">The sequence shown here is derived from an EMBL/GenBank/DDBJ whole genome shotgun (WGS) entry which is preliminary data.</text>
</comment>
<dbReference type="EMBL" id="JAMXQS010000008">
    <property type="protein sequence ID" value="MCO6051545.1"/>
    <property type="molecule type" value="Genomic_DNA"/>
</dbReference>
<evidence type="ECO:0000313" key="3">
    <source>
        <dbReference type="Proteomes" id="UP001205906"/>
    </source>
</evidence>
<dbReference type="SUPFAM" id="SSF51569">
    <property type="entry name" value="Aldolase"/>
    <property type="match status" value="1"/>
</dbReference>
<dbReference type="PANTHER" id="PTHR32502">
    <property type="entry name" value="N-ACETYLGALACTOSAMINE PERMEASE II COMPONENT-RELATED"/>
    <property type="match status" value="1"/>
</dbReference>
<proteinExistence type="predicted"/>
<name>A0ABT1CBK2_9HYPH</name>
<dbReference type="EC" id="4.1.2.40" evidence="2"/>
<sequence length="424" mass="45458">MSDFLSGLSLIPLGQGGGITSVCSAHPWVIEAALRHGLTHDGPVLIEATCNQVNQFGGYTGMTPADFRAFVEAIAGEVGFPVSRLILGGDHLGPNPWRGQPAEDAMRHACDLVAAYVRAGFTKIHLDASMGCQGESEAVGDTLAASRAAELALAAEGASAKAGQSTKPLYVIGTEVPTPGGALEALDHVVPTSADAARLTYQAHAEAFQRLDLGDAFSRVIGLVVQPGVEFGDAAVLHFNPEAAAELSTALESMKGVTFEAHSTDYQTEAALTALVRNGFRILKVGPWLTFAMREALYGLDAIASELMPTRTSLKQEMEGLMVDEPGFWQRYYDGDATTLRIKRHFSLSDRIRYYWPHARAQHAVDALFQDLGTSPLPMPLVGQYLSRIAHRFQTDPKALQPKLLVISAIQEVLGVYARACADT</sequence>
<dbReference type="InterPro" id="IPR013785">
    <property type="entry name" value="Aldolase_TIM"/>
</dbReference>
<accession>A0ABT1CBK2</accession>
<dbReference type="Gene3D" id="1.10.400.20">
    <property type="entry name" value="putative tagatose 6-phosphate kinase domain like"/>
    <property type="match status" value="1"/>
</dbReference>
<protein>
    <submittedName>
        <fullName evidence="2">D-tagatose-bisphosphate aldolase, class II, non-catalytic subunit</fullName>
        <ecNumber evidence="2">4.1.2.40</ecNumber>
    </submittedName>
</protein>
<dbReference type="InterPro" id="IPR012062">
    <property type="entry name" value="GatZ/KbaZ-like"/>
</dbReference>
<reference evidence="2 3" key="1">
    <citation type="submission" date="2022-06" db="EMBL/GenBank/DDBJ databases">
        <title>Mesorhizobium sp. strain RP14 Genome sequencing and assembly.</title>
        <authorList>
            <person name="Kim I."/>
        </authorList>
    </citation>
    <scope>NUCLEOTIDE SEQUENCE [LARGE SCALE GENOMIC DNA]</scope>
    <source>
        <strain evidence="3">RP14(2022)</strain>
    </source>
</reference>